<dbReference type="RefSeq" id="WP_154617267.1">
    <property type="nucleotide sequence ID" value="NZ_WLXE01000022.1"/>
</dbReference>
<dbReference type="Pfam" id="PF01381">
    <property type="entry name" value="HTH_3"/>
    <property type="match status" value="1"/>
</dbReference>
<dbReference type="PANTHER" id="PTHR46797">
    <property type="entry name" value="HTH-TYPE TRANSCRIPTIONAL REGULATOR"/>
    <property type="match status" value="1"/>
</dbReference>
<dbReference type="GO" id="GO:0005829">
    <property type="term" value="C:cytosol"/>
    <property type="evidence" value="ECO:0007669"/>
    <property type="project" value="TreeGrafter"/>
</dbReference>
<comment type="caution">
    <text evidence="2">The sequence shown here is derived from an EMBL/GenBank/DDBJ whole genome shotgun (WGS) entry which is preliminary data.</text>
</comment>
<dbReference type="GO" id="GO:0003677">
    <property type="term" value="F:DNA binding"/>
    <property type="evidence" value="ECO:0007669"/>
    <property type="project" value="UniProtKB-KW"/>
</dbReference>
<name>A0A6L6G7X2_STRUB</name>
<sequence>MEQDKLQTFIAERIRYLRLQKGLSQEKLSELAELGSKHVHNIENSKYNFQIQTLSKIINALGIDEKTFFNFEFPKQDKEVEHVLKQIDLLPQDDKHDILAAINTLLSTINKNR</sequence>
<protein>
    <submittedName>
        <fullName evidence="2">Helix-turn-helix domain-containing protein</fullName>
    </submittedName>
</protein>
<dbReference type="PANTHER" id="PTHR46797:SF1">
    <property type="entry name" value="METHYLPHOSPHONATE SYNTHASE"/>
    <property type="match status" value="1"/>
</dbReference>
<dbReference type="SMART" id="SM00530">
    <property type="entry name" value="HTH_XRE"/>
    <property type="match status" value="1"/>
</dbReference>
<dbReference type="EMBL" id="WLXI01000029">
    <property type="protein sequence ID" value="MTD01260.1"/>
    <property type="molecule type" value="Genomic_DNA"/>
</dbReference>
<dbReference type="AlphaFoldDB" id="A0A6L6G7X2"/>
<dbReference type="GO" id="GO:0003700">
    <property type="term" value="F:DNA-binding transcription factor activity"/>
    <property type="evidence" value="ECO:0007669"/>
    <property type="project" value="TreeGrafter"/>
</dbReference>
<proteinExistence type="predicted"/>
<dbReference type="InterPro" id="IPR010982">
    <property type="entry name" value="Lambda_DNA-bd_dom_sf"/>
</dbReference>
<organism evidence="2 3">
    <name type="scientific">Streptococcus uberis</name>
    <dbReference type="NCBI Taxonomy" id="1349"/>
    <lineage>
        <taxon>Bacteria</taxon>
        <taxon>Bacillati</taxon>
        <taxon>Bacillota</taxon>
        <taxon>Bacilli</taxon>
        <taxon>Lactobacillales</taxon>
        <taxon>Streptococcaceae</taxon>
        <taxon>Streptococcus</taxon>
    </lineage>
</organism>
<keyword evidence="1" id="KW-0238">DNA-binding</keyword>
<reference evidence="2 3" key="1">
    <citation type="submission" date="2019-11" db="EMBL/GenBank/DDBJ databases">
        <title>Streptococcus uberis isolated from clinical mastitis cases on a southeastern Queensland dairy.</title>
        <authorList>
            <person name="Workentine M.L."/>
            <person name="Price R."/>
            <person name="Olchowy T."/>
        </authorList>
    </citation>
    <scope>NUCLEOTIDE SEQUENCE [LARGE SCALE GENOMIC DNA]</scope>
    <source>
        <strain evidence="2 3">OLC4459-A17</strain>
    </source>
</reference>
<gene>
    <name evidence="2" type="ORF">GKS16_03080</name>
</gene>
<evidence type="ECO:0000313" key="3">
    <source>
        <dbReference type="Proteomes" id="UP000483839"/>
    </source>
</evidence>
<dbReference type="InterPro" id="IPR001387">
    <property type="entry name" value="Cro/C1-type_HTH"/>
</dbReference>
<accession>A0A6L6G7X2</accession>
<dbReference type="PROSITE" id="PS50943">
    <property type="entry name" value="HTH_CROC1"/>
    <property type="match status" value="1"/>
</dbReference>
<evidence type="ECO:0000256" key="1">
    <source>
        <dbReference type="ARBA" id="ARBA00023125"/>
    </source>
</evidence>
<dbReference type="Proteomes" id="UP000483839">
    <property type="component" value="Unassembled WGS sequence"/>
</dbReference>
<dbReference type="SUPFAM" id="SSF47413">
    <property type="entry name" value="lambda repressor-like DNA-binding domains"/>
    <property type="match status" value="1"/>
</dbReference>
<evidence type="ECO:0000313" key="2">
    <source>
        <dbReference type="EMBL" id="MTD01260.1"/>
    </source>
</evidence>
<dbReference type="Gene3D" id="1.10.260.40">
    <property type="entry name" value="lambda repressor-like DNA-binding domains"/>
    <property type="match status" value="1"/>
</dbReference>
<dbReference type="InterPro" id="IPR050807">
    <property type="entry name" value="TransReg_Diox_bact_type"/>
</dbReference>
<dbReference type="CDD" id="cd00093">
    <property type="entry name" value="HTH_XRE"/>
    <property type="match status" value="1"/>
</dbReference>